<dbReference type="NCBIfam" id="TIGR00756">
    <property type="entry name" value="PPR"/>
    <property type="match status" value="2"/>
</dbReference>
<sequence length="713" mass="78200">MEEDGRVEGHHIPKSQMKEIADLCEGTGLPAAVPLIRKFADQRPDVAAASLLERLRERSVQVQTVHCNSVLGALKRARHWQHALWMFQLLPQFQLHPDGVSFNTLLSACSSAGRWDMALRLFSSMRQEMIEADRISYNAAIDACAKAMQWQRALHFFHQMEGKLILPNAVTLASVLSACDKGAQWPKAMALLSEAWRSTPMSLDVALYNSIFNILGKMSQWQDCLAGLQEMPLLRLRPNQISYVAAMTACSRGSHWAQACDLLKMMAAHTTPPNVISHNAALNALSSAKLWQRCLEMMESLEITWDSVSYCTTIGACGNAGNWQVVLLLLEQMRVPGTRPCLDRTVLDAGITACGRAEQWRMALHLLRQMPSKWTISPDEVSYNAAISACENGPWQHALELATEMWGATSAGLLPEITLGALSAAMRWAPWNACLALLGSMLDLHVMPSGICVGNLLRPLQETLGKEVGLEVLRDIQSFWAASPGSENSDVAGTPSSIGFSVLRASPGLLAVAKPGGVSTERVQELVSAALNAPLQLVSRLDLPTSGVLPLARSRGAELLRAQFTAGLVEKAVKGREYWCLCSGKAAVSSGTISKPLLVRHSSFNSLYAEVSDAGREARSDYQVAEVYEDEKSFPLTLMRVKPFTGRTHQIRAHMASIGLGIVGDPIYGQPELFPWCPRLFLHCRRLCLMDFDGQETVIEAPLPSDLREALRS</sequence>
<dbReference type="InterPro" id="IPR020103">
    <property type="entry name" value="PsdUridine_synth_cat_dom_sf"/>
</dbReference>
<evidence type="ECO:0000313" key="6">
    <source>
        <dbReference type="Proteomes" id="UP001152797"/>
    </source>
</evidence>
<dbReference type="EMBL" id="CAMXCT020000031">
    <property type="protein sequence ID" value="CAL1126115.1"/>
    <property type="molecule type" value="Genomic_DNA"/>
</dbReference>
<dbReference type="Proteomes" id="UP001152797">
    <property type="component" value="Unassembled WGS sequence"/>
</dbReference>
<dbReference type="EMBL" id="CAMXCT030000031">
    <property type="protein sequence ID" value="CAL4760052.1"/>
    <property type="molecule type" value="Genomic_DNA"/>
</dbReference>
<evidence type="ECO:0000313" key="5">
    <source>
        <dbReference type="EMBL" id="CAL4760052.1"/>
    </source>
</evidence>
<dbReference type="Pfam" id="PF01535">
    <property type="entry name" value="PPR"/>
    <property type="match status" value="1"/>
</dbReference>
<dbReference type="GO" id="GO:0003723">
    <property type="term" value="F:RNA binding"/>
    <property type="evidence" value="ECO:0007669"/>
    <property type="project" value="InterPro"/>
</dbReference>
<dbReference type="GO" id="GO:0009982">
    <property type="term" value="F:pseudouridine synthase activity"/>
    <property type="evidence" value="ECO:0007669"/>
    <property type="project" value="InterPro"/>
</dbReference>
<protein>
    <submittedName>
        <fullName evidence="5">Pentatricopeptide repeat-containing protein GUN1, chloroplastic (Pentatricopeptide repeat-containing protein At2g31400) (Protein GENOMES UNCOUPLED 1)</fullName>
    </submittedName>
</protein>
<keyword evidence="1" id="KW-0677">Repeat</keyword>
<evidence type="ECO:0000256" key="2">
    <source>
        <dbReference type="PROSITE-ProRule" id="PRU00708"/>
    </source>
</evidence>
<dbReference type="PROSITE" id="PS51375">
    <property type="entry name" value="PPR"/>
    <property type="match status" value="3"/>
</dbReference>
<organism evidence="4">
    <name type="scientific">Cladocopium goreaui</name>
    <dbReference type="NCBI Taxonomy" id="2562237"/>
    <lineage>
        <taxon>Eukaryota</taxon>
        <taxon>Sar</taxon>
        <taxon>Alveolata</taxon>
        <taxon>Dinophyceae</taxon>
        <taxon>Suessiales</taxon>
        <taxon>Symbiodiniaceae</taxon>
        <taxon>Cladocopium</taxon>
    </lineage>
</organism>
<keyword evidence="6" id="KW-1185">Reference proteome</keyword>
<reference evidence="4" key="1">
    <citation type="submission" date="2022-10" db="EMBL/GenBank/DDBJ databases">
        <authorList>
            <person name="Chen Y."/>
            <person name="Dougan E. K."/>
            <person name="Chan C."/>
            <person name="Rhodes N."/>
            <person name="Thang M."/>
        </authorList>
    </citation>
    <scope>NUCLEOTIDE SEQUENCE</scope>
</reference>
<evidence type="ECO:0000259" key="3">
    <source>
        <dbReference type="Pfam" id="PF00849"/>
    </source>
</evidence>
<dbReference type="Gene3D" id="1.25.40.10">
    <property type="entry name" value="Tetratricopeptide repeat domain"/>
    <property type="match status" value="3"/>
</dbReference>
<evidence type="ECO:0000313" key="4">
    <source>
        <dbReference type="EMBL" id="CAI3972740.1"/>
    </source>
</evidence>
<comment type="caution">
    <text evidence="4">The sequence shown here is derived from an EMBL/GenBank/DDBJ whole genome shotgun (WGS) entry which is preliminary data.</text>
</comment>
<dbReference type="EMBL" id="CAMXCT010000031">
    <property type="protein sequence ID" value="CAI3972740.1"/>
    <property type="molecule type" value="Genomic_DNA"/>
</dbReference>
<name>A0A9P1FFG3_9DINO</name>
<feature type="domain" description="Pseudouridine synthase RsuA/RluA-like" evidence="3">
    <location>
        <begin position="517"/>
        <end position="657"/>
    </location>
</feature>
<dbReference type="PANTHER" id="PTHR47936:SF1">
    <property type="entry name" value="PENTATRICOPEPTIDE REPEAT-CONTAINING PROTEIN GUN1, CHLOROPLASTIC"/>
    <property type="match status" value="1"/>
</dbReference>
<dbReference type="InterPro" id="IPR011990">
    <property type="entry name" value="TPR-like_helical_dom_sf"/>
</dbReference>
<dbReference type="SUPFAM" id="SSF55120">
    <property type="entry name" value="Pseudouridine synthase"/>
    <property type="match status" value="1"/>
</dbReference>
<proteinExistence type="predicted"/>
<dbReference type="OrthoDB" id="440289at2759"/>
<dbReference type="PANTHER" id="PTHR47936">
    <property type="entry name" value="PPR_LONG DOMAIN-CONTAINING PROTEIN"/>
    <property type="match status" value="1"/>
</dbReference>
<dbReference type="AlphaFoldDB" id="A0A9P1FFG3"/>
<dbReference type="Pfam" id="PF13041">
    <property type="entry name" value="PPR_2"/>
    <property type="match status" value="1"/>
</dbReference>
<dbReference type="GO" id="GO:0001522">
    <property type="term" value="P:pseudouridine synthesis"/>
    <property type="evidence" value="ECO:0007669"/>
    <property type="project" value="InterPro"/>
</dbReference>
<evidence type="ECO:0000256" key="1">
    <source>
        <dbReference type="ARBA" id="ARBA00022737"/>
    </source>
</evidence>
<dbReference type="Gene3D" id="3.30.2350.10">
    <property type="entry name" value="Pseudouridine synthase"/>
    <property type="match status" value="1"/>
</dbReference>
<feature type="repeat" description="PPR" evidence="2">
    <location>
        <begin position="306"/>
        <end position="340"/>
    </location>
</feature>
<gene>
    <name evidence="4" type="ORF">C1SCF055_LOCUS1300</name>
</gene>
<reference evidence="5 6" key="2">
    <citation type="submission" date="2024-05" db="EMBL/GenBank/DDBJ databases">
        <authorList>
            <person name="Chen Y."/>
            <person name="Shah S."/>
            <person name="Dougan E. K."/>
            <person name="Thang M."/>
            <person name="Chan C."/>
        </authorList>
    </citation>
    <scope>NUCLEOTIDE SEQUENCE [LARGE SCALE GENOMIC DNA]</scope>
</reference>
<accession>A0A9P1FFG3</accession>
<dbReference type="Pfam" id="PF00849">
    <property type="entry name" value="PseudoU_synth_2"/>
    <property type="match status" value="1"/>
</dbReference>
<feature type="repeat" description="PPR" evidence="2">
    <location>
        <begin position="98"/>
        <end position="132"/>
    </location>
</feature>
<dbReference type="CDD" id="cd02869">
    <property type="entry name" value="PseudoU_synth_RluA_like"/>
    <property type="match status" value="1"/>
</dbReference>
<feature type="repeat" description="PPR" evidence="2">
    <location>
        <begin position="133"/>
        <end position="167"/>
    </location>
</feature>
<dbReference type="InterPro" id="IPR006145">
    <property type="entry name" value="PsdUridine_synth_RsuA/RluA"/>
</dbReference>
<dbReference type="InterPro" id="IPR002885">
    <property type="entry name" value="PPR_rpt"/>
</dbReference>